<evidence type="ECO:0000313" key="3">
    <source>
        <dbReference type="Proteomes" id="UP000054270"/>
    </source>
</evidence>
<feature type="compositionally biased region" description="Basic and acidic residues" evidence="1">
    <location>
        <begin position="136"/>
        <end position="147"/>
    </location>
</feature>
<sequence>MPVGDGHRARHLRRLHRTCAAYPVALAHHAPFLTSLRQIHPAIKLRPAPYEKARTACPTHRLERSTPFSLLPSPPLAPGPPLSFALILRSPPSRPSVYLSYLPSRSALRPPSLLFIEQSTKRPPPPAPIDAERVGERAKYASPRARDASIQPTFRRTTPHHATRRPHIPPITHRAHAVPALPSTAHPRRIQTTAPRGQPALERSPPRFEGARVPGVIDGTAIHGACDDDSSRHSLCVVSPKILKLELEVVLRAAPHRANTPARRASHAKKARVAHPAASQPDHASTSTSNVRVNGERERT</sequence>
<feature type="region of interest" description="Disordered" evidence="1">
    <location>
        <begin position="136"/>
        <end position="210"/>
    </location>
</feature>
<feature type="compositionally biased region" description="Basic residues" evidence="1">
    <location>
        <begin position="157"/>
        <end position="167"/>
    </location>
</feature>
<accession>A0A0D2NBC8</accession>
<evidence type="ECO:0000313" key="2">
    <source>
        <dbReference type="EMBL" id="KJA13866.1"/>
    </source>
</evidence>
<feature type="region of interest" description="Disordered" evidence="1">
    <location>
        <begin position="256"/>
        <end position="300"/>
    </location>
</feature>
<feature type="compositionally biased region" description="Basic residues" evidence="1">
    <location>
        <begin position="264"/>
        <end position="273"/>
    </location>
</feature>
<dbReference type="EMBL" id="KN817708">
    <property type="protein sequence ID" value="KJA13866.1"/>
    <property type="molecule type" value="Genomic_DNA"/>
</dbReference>
<reference evidence="3" key="1">
    <citation type="submission" date="2014-04" db="EMBL/GenBank/DDBJ databases">
        <title>Evolutionary Origins and Diversification of the Mycorrhizal Mutualists.</title>
        <authorList>
            <consortium name="DOE Joint Genome Institute"/>
            <consortium name="Mycorrhizal Genomics Consortium"/>
            <person name="Kohler A."/>
            <person name="Kuo A."/>
            <person name="Nagy L.G."/>
            <person name="Floudas D."/>
            <person name="Copeland A."/>
            <person name="Barry K.W."/>
            <person name="Cichocki N."/>
            <person name="Veneault-Fourrey C."/>
            <person name="LaButti K."/>
            <person name="Lindquist E.A."/>
            <person name="Lipzen A."/>
            <person name="Lundell T."/>
            <person name="Morin E."/>
            <person name="Murat C."/>
            <person name="Riley R."/>
            <person name="Ohm R."/>
            <person name="Sun H."/>
            <person name="Tunlid A."/>
            <person name="Henrissat B."/>
            <person name="Grigoriev I.V."/>
            <person name="Hibbett D.S."/>
            <person name="Martin F."/>
        </authorList>
    </citation>
    <scope>NUCLEOTIDE SEQUENCE [LARGE SCALE GENOMIC DNA]</scope>
    <source>
        <strain evidence="3">FD-334 SS-4</strain>
    </source>
</reference>
<dbReference type="AlphaFoldDB" id="A0A0D2NBC8"/>
<keyword evidence="3" id="KW-1185">Reference proteome</keyword>
<feature type="compositionally biased region" description="Polar residues" evidence="1">
    <location>
        <begin position="282"/>
        <end position="292"/>
    </location>
</feature>
<evidence type="ECO:0000256" key="1">
    <source>
        <dbReference type="SAM" id="MobiDB-lite"/>
    </source>
</evidence>
<gene>
    <name evidence="2" type="ORF">HYPSUDRAFT_209178</name>
</gene>
<organism evidence="2 3">
    <name type="scientific">Hypholoma sublateritium (strain FD-334 SS-4)</name>
    <dbReference type="NCBI Taxonomy" id="945553"/>
    <lineage>
        <taxon>Eukaryota</taxon>
        <taxon>Fungi</taxon>
        <taxon>Dikarya</taxon>
        <taxon>Basidiomycota</taxon>
        <taxon>Agaricomycotina</taxon>
        <taxon>Agaricomycetes</taxon>
        <taxon>Agaricomycetidae</taxon>
        <taxon>Agaricales</taxon>
        <taxon>Agaricineae</taxon>
        <taxon>Strophariaceae</taxon>
        <taxon>Hypholoma</taxon>
    </lineage>
</organism>
<name>A0A0D2NBC8_HYPSF</name>
<protein>
    <submittedName>
        <fullName evidence="2">Uncharacterized protein</fullName>
    </submittedName>
</protein>
<dbReference type="Proteomes" id="UP000054270">
    <property type="component" value="Unassembled WGS sequence"/>
</dbReference>
<proteinExistence type="predicted"/>